<dbReference type="Gene3D" id="2.40.50.330">
    <property type="match status" value="1"/>
</dbReference>
<evidence type="ECO:0000259" key="2">
    <source>
        <dbReference type="Pfam" id="PF13509"/>
    </source>
</evidence>
<feature type="domain" description="Conserved virulence factor B second S1" evidence="4">
    <location>
        <begin position="71"/>
        <end position="132"/>
    </location>
</feature>
<dbReference type="InterPro" id="IPR048588">
    <property type="entry name" value="CvfB_S1_2nd"/>
</dbReference>
<dbReference type="InterPro" id="IPR040764">
    <property type="entry name" value="CvfB_WH"/>
</dbReference>
<dbReference type="InterPro" id="IPR039566">
    <property type="entry name" value="CvfB_S1_st"/>
</dbReference>
<dbReference type="PIRSF" id="PIRSF012524">
    <property type="entry name" value="YitL_S1"/>
    <property type="match status" value="1"/>
</dbReference>
<dbReference type="PANTHER" id="PTHR37296:SF1">
    <property type="entry name" value="CONSERVED VIRULENCE FACTOR B"/>
    <property type="match status" value="1"/>
</dbReference>
<dbReference type="Pfam" id="PF13509">
    <property type="entry name" value="S1_2"/>
    <property type="match status" value="1"/>
</dbReference>
<proteinExistence type="inferred from homology"/>
<name>A0A1L8RHL6_9ENTE</name>
<dbReference type="PANTHER" id="PTHR37296">
    <property type="entry name" value="CONSERVED VIRULENCE FACTOR B"/>
    <property type="match status" value="1"/>
</dbReference>
<evidence type="ECO:0000313" key="7">
    <source>
        <dbReference type="Proteomes" id="UP000181884"/>
    </source>
</evidence>
<dbReference type="AlphaFoldDB" id="A0A1L8RHL6"/>
<evidence type="ECO:0000259" key="5">
    <source>
        <dbReference type="Pfam" id="PF21543"/>
    </source>
</evidence>
<evidence type="ECO:0000313" key="6">
    <source>
        <dbReference type="EMBL" id="OJG19195.1"/>
    </source>
</evidence>
<feature type="domain" description="Conserved virulence factor B-like winged helix" evidence="3">
    <location>
        <begin position="224"/>
        <end position="280"/>
    </location>
</feature>
<evidence type="ECO:0000259" key="4">
    <source>
        <dbReference type="Pfam" id="PF21191"/>
    </source>
</evidence>
<evidence type="ECO:0000259" key="3">
    <source>
        <dbReference type="Pfam" id="PF17783"/>
    </source>
</evidence>
<dbReference type="STRING" id="214095.RU97_GL000766"/>
<dbReference type="InterPro" id="IPR014464">
    <property type="entry name" value="CvfB_fam"/>
</dbReference>
<feature type="domain" description="Conserved virulence factor B first S1" evidence="2">
    <location>
        <begin position="5"/>
        <end position="61"/>
    </location>
</feature>
<keyword evidence="7" id="KW-1185">Reference proteome</keyword>
<dbReference type="Pfam" id="PF17783">
    <property type="entry name" value="WHD_CvfB"/>
    <property type="match status" value="1"/>
</dbReference>
<dbReference type="Gene3D" id="1.10.10.10">
    <property type="entry name" value="Winged helix-like DNA-binding domain superfamily/Winged helix DNA-binding domain"/>
    <property type="match status" value="1"/>
</dbReference>
<dbReference type="RefSeq" id="WP_067389424.1">
    <property type="nucleotide sequence ID" value="NZ_JXKH01000002.1"/>
</dbReference>
<gene>
    <name evidence="6" type="ORF">RU97_GL000766</name>
</gene>
<sequence>MMEQLGDVFTALVIDENPQDYAVQKAGITYQLAKTEGAHEIGDAIEGFAYIDQKHERRFTTMIPKSRIGHYAFATVTDVRRDLGVFVNIGLPDKDMVVSLDELPTMKELWPKKGDQLMVSLRVDHKSRLWAQLADEKIFRSLSRKGSETLLNKNMTGTIFRLKLAGSYLLTEDFYLGFVHPSERFNEPRLGEIVQARVIGIRPDGVLNMSLKPRAHEVIGDDAQMILAVLERSAEGKIPLTDKSSPEEIKATFGISKGQFKRAIGNLLKQKAIKQEDGYTIFIK</sequence>
<comment type="caution">
    <text evidence="6">The sequence shown here is derived from an EMBL/GenBank/DDBJ whole genome shotgun (WGS) entry which is preliminary data.</text>
</comment>
<reference evidence="6 7" key="1">
    <citation type="submission" date="2014-12" db="EMBL/GenBank/DDBJ databases">
        <title>Draft genome sequences of 29 type strains of Enterococci.</title>
        <authorList>
            <person name="Zhong Z."/>
            <person name="Sun Z."/>
            <person name="Liu W."/>
            <person name="Zhang W."/>
            <person name="Zhang H."/>
        </authorList>
    </citation>
    <scope>NUCLEOTIDE SEQUENCE [LARGE SCALE GENOMIC DNA]</scope>
    <source>
        <strain evidence="6 7">DSM 17029</strain>
    </source>
</reference>
<comment type="similarity">
    <text evidence="1">Belongs to the CvfB family.</text>
</comment>
<evidence type="ECO:0000256" key="1">
    <source>
        <dbReference type="PIRNR" id="PIRNR012524"/>
    </source>
</evidence>
<accession>A0A1L8RHL6</accession>
<dbReference type="Pfam" id="PF21191">
    <property type="entry name" value="CvfB_1st"/>
    <property type="match status" value="1"/>
</dbReference>
<protein>
    <submittedName>
        <fullName evidence="6">S1 RNA-binding protein</fullName>
    </submittedName>
</protein>
<dbReference type="EMBL" id="JXKH01000002">
    <property type="protein sequence ID" value="OJG19195.1"/>
    <property type="molecule type" value="Genomic_DNA"/>
</dbReference>
<dbReference type="Pfam" id="PF21543">
    <property type="entry name" value="CvfB_2nd"/>
    <property type="match status" value="1"/>
</dbReference>
<dbReference type="Proteomes" id="UP000181884">
    <property type="component" value="Unassembled WGS sequence"/>
</dbReference>
<dbReference type="Gene3D" id="2.40.50.140">
    <property type="entry name" value="Nucleic acid-binding proteins"/>
    <property type="match status" value="2"/>
</dbReference>
<dbReference type="InterPro" id="IPR036388">
    <property type="entry name" value="WH-like_DNA-bd_sf"/>
</dbReference>
<dbReference type="InterPro" id="IPR048587">
    <property type="entry name" value="CvfB_S1_3rd"/>
</dbReference>
<feature type="domain" description="Conserved virulence factor B third S1" evidence="5">
    <location>
        <begin position="139"/>
        <end position="213"/>
    </location>
</feature>
<dbReference type="InterPro" id="IPR012340">
    <property type="entry name" value="NA-bd_OB-fold"/>
</dbReference>
<organism evidence="6 7">
    <name type="scientific">Enterococcus canis</name>
    <dbReference type="NCBI Taxonomy" id="214095"/>
    <lineage>
        <taxon>Bacteria</taxon>
        <taxon>Bacillati</taxon>
        <taxon>Bacillota</taxon>
        <taxon>Bacilli</taxon>
        <taxon>Lactobacillales</taxon>
        <taxon>Enterococcaceae</taxon>
        <taxon>Enterococcus</taxon>
    </lineage>
</organism>